<dbReference type="AlphaFoldDB" id="A0A098FZA9"/>
<gene>
    <name evidence="2" type="ORF">LFA_0079</name>
</gene>
<keyword evidence="2" id="KW-0223">Dioxygenase</keyword>
<evidence type="ECO:0000313" key="3">
    <source>
        <dbReference type="Proteomes" id="UP000032430"/>
    </source>
</evidence>
<dbReference type="STRING" id="1212491.LFA_0079"/>
<name>A0A098FZA9_9GAMM</name>
<organism evidence="2 3">
    <name type="scientific">Legionella fallonii LLAP-10</name>
    <dbReference type="NCBI Taxonomy" id="1212491"/>
    <lineage>
        <taxon>Bacteria</taxon>
        <taxon>Pseudomonadati</taxon>
        <taxon>Pseudomonadota</taxon>
        <taxon>Gammaproteobacteria</taxon>
        <taxon>Legionellales</taxon>
        <taxon>Legionellaceae</taxon>
        <taxon>Legionella</taxon>
    </lineage>
</organism>
<feature type="domain" description="VOC" evidence="1">
    <location>
        <begin position="8"/>
        <end position="136"/>
    </location>
</feature>
<dbReference type="InterPro" id="IPR004360">
    <property type="entry name" value="Glyas_Fos-R_dOase_dom"/>
</dbReference>
<dbReference type="Gene3D" id="3.30.720.120">
    <property type="match status" value="1"/>
</dbReference>
<protein>
    <submittedName>
        <fullName evidence="2">Glyoxalase/bleomycin resistance protein/dioxygenase</fullName>
    </submittedName>
</protein>
<accession>A0A098FZA9</accession>
<dbReference type="CDD" id="cd07246">
    <property type="entry name" value="VOC_like"/>
    <property type="match status" value="1"/>
</dbReference>
<dbReference type="Gene3D" id="3.30.720.110">
    <property type="match status" value="1"/>
</dbReference>
<dbReference type="InterPro" id="IPR029068">
    <property type="entry name" value="Glyas_Bleomycin-R_OHBP_Dase"/>
</dbReference>
<evidence type="ECO:0000313" key="2">
    <source>
        <dbReference type="EMBL" id="CEG55563.1"/>
    </source>
</evidence>
<dbReference type="SUPFAM" id="SSF54593">
    <property type="entry name" value="Glyoxalase/Bleomycin resistance protein/Dihydroxybiphenyl dioxygenase"/>
    <property type="match status" value="1"/>
</dbReference>
<keyword evidence="2" id="KW-0560">Oxidoreductase</keyword>
<dbReference type="PANTHER" id="PTHR34109">
    <property type="entry name" value="BNAUNNG04460D PROTEIN-RELATED"/>
    <property type="match status" value="1"/>
</dbReference>
<dbReference type="Pfam" id="PF00903">
    <property type="entry name" value="Glyoxalase"/>
    <property type="match status" value="1"/>
</dbReference>
<dbReference type="RefSeq" id="WP_045094428.1">
    <property type="nucleotide sequence ID" value="NZ_LN614827.1"/>
</dbReference>
<dbReference type="Proteomes" id="UP000032430">
    <property type="component" value="Chromosome I"/>
</dbReference>
<dbReference type="PANTHER" id="PTHR34109:SF1">
    <property type="entry name" value="VOC DOMAIN-CONTAINING PROTEIN"/>
    <property type="match status" value="1"/>
</dbReference>
<evidence type="ECO:0000259" key="1">
    <source>
        <dbReference type="PROSITE" id="PS51819"/>
    </source>
</evidence>
<dbReference type="PROSITE" id="PS51819">
    <property type="entry name" value="VOC"/>
    <property type="match status" value="1"/>
</dbReference>
<dbReference type="OrthoDB" id="9795306at2"/>
<dbReference type="EMBL" id="LN614827">
    <property type="protein sequence ID" value="CEG55563.1"/>
    <property type="molecule type" value="Genomic_DNA"/>
</dbReference>
<dbReference type="HOGENOM" id="CLU_046006_11_2_6"/>
<dbReference type="KEGG" id="lfa:LFA_0079"/>
<keyword evidence="3" id="KW-1185">Reference proteome</keyword>
<dbReference type="GO" id="GO:0051213">
    <property type="term" value="F:dioxygenase activity"/>
    <property type="evidence" value="ECO:0007669"/>
    <property type="project" value="UniProtKB-KW"/>
</dbReference>
<reference evidence="3" key="1">
    <citation type="submission" date="2014-09" db="EMBL/GenBank/DDBJ databases">
        <authorList>
            <person name="Gomez-Valero L."/>
        </authorList>
    </citation>
    <scope>NUCLEOTIDE SEQUENCE [LARGE SCALE GENOMIC DNA]</scope>
    <source>
        <strain evidence="3">ATCC700992</strain>
    </source>
</reference>
<proteinExistence type="predicted"/>
<sequence length="159" mass="17530">MVKAIPDGFHTLTPSFTFKDCRRAIEFYKKAFNAQLLDLFPSPDGKGVMHATIKIGDSIIMMGDEMHGSENCPKSAETMGHSPISLFVYVSDVDAMFNQAIAAGGQVTMPVADMFWGDRAGHLKDPFGYSWMIATHTKDLTQEEISKNAEAFLASMTKK</sequence>
<dbReference type="InterPro" id="IPR037523">
    <property type="entry name" value="VOC_core"/>
</dbReference>